<keyword evidence="2" id="KW-1185">Reference proteome</keyword>
<sequence>MTSSFHEYRSGQPQFQLQRLLDAFEKEQKSFSDESTRSIRALEERCRQFSDNQAIFQVRLLEKDSEIQLLKAQLSTRAALDEQLRLSKTKLDAELLENKSKTEQIRVLTEQAEIVKIQHDSEIREKDKLISELFSKHRAAEDVSKLALEKNVKLQCEIDELKQQVRKTLHCFYAFLLCKAIAAS</sequence>
<dbReference type="OrthoDB" id="1711136at2759"/>
<reference evidence="1 2" key="2">
    <citation type="submission" date="2018-11" db="EMBL/GenBank/DDBJ databases">
        <authorList>
            <consortium name="Pathogen Informatics"/>
        </authorList>
    </citation>
    <scope>NUCLEOTIDE SEQUENCE [LARGE SCALE GENOMIC DNA]</scope>
</reference>
<dbReference type="AlphaFoldDB" id="A0A183DQK3"/>
<name>A0A183DQK3_9BILA</name>
<reference evidence="3" key="1">
    <citation type="submission" date="2016-06" db="UniProtKB">
        <authorList>
            <consortium name="WormBaseParasite"/>
        </authorList>
    </citation>
    <scope>IDENTIFICATION</scope>
</reference>
<proteinExistence type="predicted"/>
<dbReference type="WBParaSite" id="GPUH_0001100701-mRNA-1">
    <property type="protein sequence ID" value="GPUH_0001100701-mRNA-1"/>
    <property type="gene ID" value="GPUH_0001100701"/>
</dbReference>
<dbReference type="Proteomes" id="UP000271098">
    <property type="component" value="Unassembled WGS sequence"/>
</dbReference>
<gene>
    <name evidence="1" type="ORF">GPUH_LOCUS10994</name>
</gene>
<dbReference type="EMBL" id="UYRT01078278">
    <property type="protein sequence ID" value="VDN18182.1"/>
    <property type="molecule type" value="Genomic_DNA"/>
</dbReference>
<organism evidence="3">
    <name type="scientific">Gongylonema pulchrum</name>
    <dbReference type="NCBI Taxonomy" id="637853"/>
    <lineage>
        <taxon>Eukaryota</taxon>
        <taxon>Metazoa</taxon>
        <taxon>Ecdysozoa</taxon>
        <taxon>Nematoda</taxon>
        <taxon>Chromadorea</taxon>
        <taxon>Rhabditida</taxon>
        <taxon>Spirurina</taxon>
        <taxon>Spiruromorpha</taxon>
        <taxon>Spiruroidea</taxon>
        <taxon>Gongylonematidae</taxon>
        <taxon>Gongylonema</taxon>
    </lineage>
</organism>
<evidence type="ECO:0000313" key="2">
    <source>
        <dbReference type="Proteomes" id="UP000271098"/>
    </source>
</evidence>
<accession>A0A183DQK3</accession>
<evidence type="ECO:0000313" key="1">
    <source>
        <dbReference type="EMBL" id="VDN18182.1"/>
    </source>
</evidence>
<protein>
    <submittedName>
        <fullName evidence="3">DUF4515 domain-containing protein</fullName>
    </submittedName>
</protein>
<evidence type="ECO:0000313" key="3">
    <source>
        <dbReference type="WBParaSite" id="GPUH_0001100701-mRNA-1"/>
    </source>
</evidence>